<sequence length="1033" mass="107255">MSQSVTIVVVSGDDASKVELETALRPHFPEVPVVDLGGRTVREAGEMPDVADSDFLWFLTPDSRPEPGCLDELLDAIGETESIAAVGPKLMCSGRIVSAGVSTTSAGERFNPVGAGEIDQGQRDSQVETLGLDLPGLLMSTTELERIGAPSRVLGPAYSGLEYSRRLRDLGARVLLAPHARTEISSVSAARLGSSPHPPRSKAQIRAEQRYRLSLAGQGLFPLFCLLALGHLGRIVGGLLANSFKPAGWHLSALFGLPADVSTTASLRRANARRNRVARRSNTAHVAALYADDEELAVQRRTMSRDSDEPRPAEVPTGGPDADAELNPVGDTEEAIDSFSRLEISGGSSLLRAPLTYVILAAVVMSGVISFRLFGPGHLDGGALGSTDIGLGDIVDRLLGRHLDVSTGAAVPADPYHLVIGALSLLFFGHVDVMVRSLLLTAPILAAVTAYAGTGSVLAKRWVRGLAALLWIASPLLTTALSDGRLGVILVWICAPLTVLTLRRSLATGSVAAAAGTGLLLYVITAGVPLLLLVTILGTAVLLVAGRGLRHLWLLAPTVFLGWPWLWAVVREPGTLLTMPGQTTATDSAPTYLLAVGFPAPIDMTWLANLIADLGLGEVSADVLELWAPVLMLPMLILAFFALIETRLELSRLTWAVGLYLGGLVLATVQVHLPAQTGPFHLIESYPAAGLTLVSLGSILLLCLGADRAAGRRPRRGRTAGATTPKSGAEASSATAGRAPMRGLVGLVTAAAIGLIAIGAGQAASSSDPVTATSESTVPALAADRAEGATQARTLRLDNVDGEVLATLVSSADGTVLGTSTVTSAETVGGWPWQRRPLPITSDQVLVAQAASALSADDAGDVGSILGELGVDFVLIGPNAGSLTNSVSVSEGLLPVGPTSSGQLWRVDKPYSGRFLIRDSEGQVSTAAMTGTTATVPVGQEGRTLTIADASDGITARIDGEPLPQPKPDAEEWASEFDLPASGGTVDITLNSPLYPVGVIVGWVLGLLSLIVAIPFGRAGNTTSTPGRAEERA</sequence>
<gene>
    <name evidence="3" type="ORF">BLIN101_01646</name>
</gene>
<accession>A0A2H1IW53</accession>
<evidence type="ECO:0000256" key="2">
    <source>
        <dbReference type="SAM" id="Phobius"/>
    </source>
</evidence>
<protein>
    <recommendedName>
        <fullName evidence="5">Glycosyl transferase</fullName>
    </recommendedName>
</protein>
<feature type="transmembrane region" description="Helical" evidence="2">
    <location>
        <begin position="247"/>
        <end position="267"/>
    </location>
</feature>
<keyword evidence="2" id="KW-0812">Transmembrane</keyword>
<feature type="region of interest" description="Disordered" evidence="1">
    <location>
        <begin position="713"/>
        <end position="735"/>
    </location>
</feature>
<feature type="transmembrane region" description="Helical" evidence="2">
    <location>
        <begin position="653"/>
        <end position="673"/>
    </location>
</feature>
<dbReference type="RefSeq" id="WP_101594806.1">
    <property type="nucleotide sequence ID" value="NZ_FXZA01000007.1"/>
</dbReference>
<feature type="compositionally biased region" description="Basic and acidic residues" evidence="1">
    <location>
        <begin position="303"/>
        <end position="312"/>
    </location>
</feature>
<evidence type="ECO:0000313" key="3">
    <source>
        <dbReference type="EMBL" id="SMX79388.1"/>
    </source>
</evidence>
<evidence type="ECO:0000313" key="4">
    <source>
        <dbReference type="Proteomes" id="UP000234498"/>
    </source>
</evidence>
<feature type="transmembrane region" description="Helical" evidence="2">
    <location>
        <begin position="465"/>
        <end position="482"/>
    </location>
</feature>
<feature type="transmembrane region" description="Helical" evidence="2">
    <location>
        <begin position="744"/>
        <end position="764"/>
    </location>
</feature>
<organism evidence="3 4">
    <name type="scientific">Brevibacterium linens</name>
    <dbReference type="NCBI Taxonomy" id="1703"/>
    <lineage>
        <taxon>Bacteria</taxon>
        <taxon>Bacillati</taxon>
        <taxon>Actinomycetota</taxon>
        <taxon>Actinomycetes</taxon>
        <taxon>Micrococcales</taxon>
        <taxon>Brevibacteriaceae</taxon>
        <taxon>Brevibacterium</taxon>
    </lineage>
</organism>
<dbReference type="Proteomes" id="UP000234498">
    <property type="component" value="Unassembled WGS sequence"/>
</dbReference>
<feature type="transmembrane region" description="Helical" evidence="2">
    <location>
        <begin position="552"/>
        <end position="570"/>
    </location>
</feature>
<feature type="transmembrane region" description="Helical" evidence="2">
    <location>
        <begin position="994"/>
        <end position="1016"/>
    </location>
</feature>
<feature type="transmembrane region" description="Helical" evidence="2">
    <location>
        <begin position="220"/>
        <end position="241"/>
    </location>
</feature>
<evidence type="ECO:0008006" key="5">
    <source>
        <dbReference type="Google" id="ProtNLM"/>
    </source>
</evidence>
<feature type="transmembrane region" description="Helical" evidence="2">
    <location>
        <begin position="685"/>
        <end position="706"/>
    </location>
</feature>
<feature type="transmembrane region" description="Helical" evidence="2">
    <location>
        <begin position="626"/>
        <end position="644"/>
    </location>
</feature>
<keyword evidence="2" id="KW-1133">Transmembrane helix</keyword>
<reference evidence="3 4" key="1">
    <citation type="submission" date="2017-03" db="EMBL/GenBank/DDBJ databases">
        <authorList>
            <person name="Afonso C.L."/>
            <person name="Miller P.J."/>
            <person name="Scott M.A."/>
            <person name="Spackman E."/>
            <person name="Goraichik I."/>
            <person name="Dimitrov K.M."/>
            <person name="Suarez D.L."/>
            <person name="Swayne D.E."/>
        </authorList>
    </citation>
    <scope>NUCLEOTIDE SEQUENCE [LARGE SCALE GENOMIC DNA]</scope>
    <source>
        <strain evidence="3 4">Mu101</strain>
    </source>
</reference>
<proteinExistence type="predicted"/>
<dbReference type="Gene3D" id="3.90.550.10">
    <property type="entry name" value="Spore Coat Polysaccharide Biosynthesis Protein SpsA, Chain A"/>
    <property type="match status" value="1"/>
</dbReference>
<feature type="transmembrane region" description="Helical" evidence="2">
    <location>
        <begin position="438"/>
        <end position="459"/>
    </location>
</feature>
<dbReference type="SUPFAM" id="SSF53448">
    <property type="entry name" value="Nucleotide-diphospho-sugar transferases"/>
    <property type="match status" value="1"/>
</dbReference>
<feature type="transmembrane region" description="Helical" evidence="2">
    <location>
        <begin position="489"/>
        <end position="507"/>
    </location>
</feature>
<feature type="region of interest" description="Disordered" evidence="1">
    <location>
        <begin position="299"/>
        <end position="328"/>
    </location>
</feature>
<dbReference type="InterPro" id="IPR029044">
    <property type="entry name" value="Nucleotide-diphossugar_trans"/>
</dbReference>
<keyword evidence="2" id="KW-0472">Membrane</keyword>
<dbReference type="AlphaFoldDB" id="A0A2H1IW53"/>
<evidence type="ECO:0000256" key="1">
    <source>
        <dbReference type="SAM" id="MobiDB-lite"/>
    </source>
</evidence>
<name>A0A2H1IW53_BRELN</name>
<feature type="transmembrane region" description="Helical" evidence="2">
    <location>
        <begin position="355"/>
        <end position="374"/>
    </location>
</feature>
<feature type="transmembrane region" description="Helical" evidence="2">
    <location>
        <begin position="519"/>
        <end position="545"/>
    </location>
</feature>
<dbReference type="OrthoDB" id="3734530at2"/>
<dbReference type="EMBL" id="FXZA01000007">
    <property type="protein sequence ID" value="SMX79388.1"/>
    <property type="molecule type" value="Genomic_DNA"/>
</dbReference>